<name>A0A1J7HQE1_LUPAN</name>
<evidence type="ECO:0000313" key="2">
    <source>
        <dbReference type="EMBL" id="OIW15016.1"/>
    </source>
</evidence>
<organism evidence="2 3">
    <name type="scientific">Lupinus angustifolius</name>
    <name type="common">Narrow-leaved blue lupine</name>
    <dbReference type="NCBI Taxonomy" id="3871"/>
    <lineage>
        <taxon>Eukaryota</taxon>
        <taxon>Viridiplantae</taxon>
        <taxon>Streptophyta</taxon>
        <taxon>Embryophyta</taxon>
        <taxon>Tracheophyta</taxon>
        <taxon>Spermatophyta</taxon>
        <taxon>Magnoliopsida</taxon>
        <taxon>eudicotyledons</taxon>
        <taxon>Gunneridae</taxon>
        <taxon>Pentapetalae</taxon>
        <taxon>rosids</taxon>
        <taxon>fabids</taxon>
        <taxon>Fabales</taxon>
        <taxon>Fabaceae</taxon>
        <taxon>Papilionoideae</taxon>
        <taxon>50 kb inversion clade</taxon>
        <taxon>genistoids sensu lato</taxon>
        <taxon>core genistoids</taxon>
        <taxon>Genisteae</taxon>
        <taxon>Lupinus</taxon>
    </lineage>
</organism>
<feature type="region of interest" description="Disordered" evidence="1">
    <location>
        <begin position="1"/>
        <end position="49"/>
    </location>
</feature>
<dbReference type="AlphaFoldDB" id="A0A1J7HQE1"/>
<dbReference type="Proteomes" id="UP000188354">
    <property type="component" value="Chromosome LG03"/>
</dbReference>
<dbReference type="Gramene" id="OIW15016">
    <property type="protein sequence ID" value="OIW15016"/>
    <property type="gene ID" value="TanjilG_24125"/>
</dbReference>
<dbReference type="EMBL" id="CM007363">
    <property type="protein sequence ID" value="OIW15016.1"/>
    <property type="molecule type" value="Genomic_DNA"/>
</dbReference>
<protein>
    <submittedName>
        <fullName evidence="2">Uncharacterized protein</fullName>
    </submittedName>
</protein>
<proteinExistence type="predicted"/>
<feature type="compositionally biased region" description="Basic and acidic residues" evidence="1">
    <location>
        <begin position="33"/>
        <end position="49"/>
    </location>
</feature>
<reference evidence="2 3" key="1">
    <citation type="journal article" date="2017" name="Plant Biotechnol. J.">
        <title>A comprehensive draft genome sequence for lupin (Lupinus angustifolius), an emerging health food: insights into plant-microbe interactions and legume evolution.</title>
        <authorList>
            <person name="Hane J.K."/>
            <person name="Ming Y."/>
            <person name="Kamphuis L.G."/>
            <person name="Nelson M.N."/>
            <person name="Garg G."/>
            <person name="Atkins C.A."/>
            <person name="Bayer P.E."/>
            <person name="Bravo A."/>
            <person name="Bringans S."/>
            <person name="Cannon S."/>
            <person name="Edwards D."/>
            <person name="Foley R."/>
            <person name="Gao L.L."/>
            <person name="Harrison M.J."/>
            <person name="Huang W."/>
            <person name="Hurgobin B."/>
            <person name="Li S."/>
            <person name="Liu C.W."/>
            <person name="McGrath A."/>
            <person name="Morahan G."/>
            <person name="Murray J."/>
            <person name="Weller J."/>
            <person name="Jian J."/>
            <person name="Singh K.B."/>
        </authorList>
    </citation>
    <scope>NUCLEOTIDE SEQUENCE [LARGE SCALE GENOMIC DNA]</scope>
    <source>
        <strain evidence="3">cv. Tanjil</strain>
        <tissue evidence="2">Whole plant</tissue>
    </source>
</reference>
<gene>
    <name evidence="2" type="ORF">TanjilG_24125</name>
</gene>
<evidence type="ECO:0000256" key="1">
    <source>
        <dbReference type="SAM" id="MobiDB-lite"/>
    </source>
</evidence>
<sequence>MDGPPLSASRSSANMEHKKCSLLNEKQGKRHHGLVEGRDPNRVGAEEKAWGENSVEDLIDGDNMEVNNIVLSSAKCIDKALKPCTTLLPRAVHQVHADPLDLGVPLQPLDYLPDYAKALITAASPRVKHTFPHKLNLEGSFHPPKWRQ</sequence>
<keyword evidence="3" id="KW-1185">Reference proteome</keyword>
<evidence type="ECO:0000313" key="3">
    <source>
        <dbReference type="Proteomes" id="UP000188354"/>
    </source>
</evidence>
<accession>A0A1J7HQE1</accession>